<protein>
    <submittedName>
        <fullName evidence="2">AAA family ATPase</fullName>
    </submittedName>
</protein>
<dbReference type="SMART" id="SM00382">
    <property type="entry name" value="AAA"/>
    <property type="match status" value="1"/>
</dbReference>
<accession>A0A848J485</accession>
<evidence type="ECO:0000259" key="1">
    <source>
        <dbReference type="SMART" id="SM00382"/>
    </source>
</evidence>
<dbReference type="AlphaFoldDB" id="A0A848J485"/>
<dbReference type="InterPro" id="IPR008868">
    <property type="entry name" value="TniB"/>
</dbReference>
<evidence type="ECO:0000313" key="2">
    <source>
        <dbReference type="EMBL" id="NMM50315.1"/>
    </source>
</evidence>
<dbReference type="Pfam" id="PF05621">
    <property type="entry name" value="TniB"/>
    <property type="match status" value="1"/>
</dbReference>
<dbReference type="InterPro" id="IPR027417">
    <property type="entry name" value="P-loop_NTPase"/>
</dbReference>
<dbReference type="RefSeq" id="WP_169684679.1">
    <property type="nucleotide sequence ID" value="NZ_JABBNU010000012.1"/>
</dbReference>
<dbReference type="SUPFAM" id="SSF52540">
    <property type="entry name" value="P-loop containing nucleoside triphosphate hydrolases"/>
    <property type="match status" value="1"/>
</dbReference>
<dbReference type="InterPro" id="IPR003593">
    <property type="entry name" value="AAA+_ATPase"/>
</dbReference>
<dbReference type="Gene3D" id="3.40.50.300">
    <property type="entry name" value="P-loop containing nucleotide triphosphate hydrolases"/>
    <property type="match status" value="1"/>
</dbReference>
<comment type="caution">
    <text evidence="2">The sequence shown here is derived from an EMBL/GenBank/DDBJ whole genome shotgun (WGS) entry which is preliminary data.</text>
</comment>
<proteinExistence type="predicted"/>
<dbReference type="EMBL" id="JABBNU010000012">
    <property type="protein sequence ID" value="NMM50315.1"/>
    <property type="molecule type" value="Genomic_DNA"/>
</dbReference>
<keyword evidence="3" id="KW-1185">Reference proteome</keyword>
<sequence>MDHLNSKLIEFVRKASDQERIESIRQSHWIGYPVAKSILKGLNDLLNYPQVHRMPNLLLVGDSNNGKTALLNQFGQYHQSFLNKETGELIVPVVLIQSPPEPDEKRFYNSILETLYAPYKTSENAERRQQRVIHLLRKLNTKLLIIDEIHHILAGTIGKQRTFLNVIKYLSNELRISIVGAGTKDAFNAIQTDPQLANRFIPKVLPKWTNDEDFLRLLLSFETALPLKKPSNLIEGSLSQKILYMSEGLIGEISAILELASILAIESKIEKINSNVLDNIIYIRPSDRKKMIHRL</sequence>
<gene>
    <name evidence="2" type="ORF">HH304_18040</name>
</gene>
<evidence type="ECO:0000313" key="3">
    <source>
        <dbReference type="Proteomes" id="UP000559010"/>
    </source>
</evidence>
<dbReference type="Proteomes" id="UP000559010">
    <property type="component" value="Unassembled WGS sequence"/>
</dbReference>
<organism evidence="2 3">
    <name type="scientific">Marinigracilibium pacificum</name>
    <dbReference type="NCBI Taxonomy" id="2729599"/>
    <lineage>
        <taxon>Bacteria</taxon>
        <taxon>Pseudomonadati</taxon>
        <taxon>Bacteroidota</taxon>
        <taxon>Cytophagia</taxon>
        <taxon>Cytophagales</taxon>
        <taxon>Flammeovirgaceae</taxon>
        <taxon>Marinigracilibium</taxon>
    </lineage>
</organism>
<reference evidence="2 3" key="1">
    <citation type="submission" date="2020-04" db="EMBL/GenBank/DDBJ databases">
        <title>Flammeovirgaceae bacterium KN852 isolated from deep sea.</title>
        <authorList>
            <person name="Zhang D.-C."/>
        </authorList>
    </citation>
    <scope>NUCLEOTIDE SEQUENCE [LARGE SCALE GENOMIC DNA]</scope>
    <source>
        <strain evidence="2 3">KN852</strain>
    </source>
</reference>
<name>A0A848J485_9BACT</name>
<feature type="domain" description="AAA+ ATPase" evidence="1">
    <location>
        <begin position="53"/>
        <end position="287"/>
    </location>
</feature>